<proteinExistence type="predicted"/>
<gene>
    <name evidence="11" type="ordered locus">Os10g0406300</name>
</gene>
<evidence type="ECO:0000256" key="7">
    <source>
        <dbReference type="ARBA" id="ARBA00023242"/>
    </source>
</evidence>
<comment type="subcellular location">
    <subcellularLocation>
        <location evidence="8">Nucleus</location>
    </subcellularLocation>
</comment>
<keyword evidence="5 8" id="KW-0238">DNA-binding</keyword>
<evidence type="ECO:0000313" key="12">
    <source>
        <dbReference type="Proteomes" id="UP000000763"/>
    </source>
</evidence>
<dbReference type="GO" id="GO:0008270">
    <property type="term" value="F:zinc ion binding"/>
    <property type="evidence" value="ECO:0007669"/>
    <property type="project" value="UniProtKB-KW"/>
</dbReference>
<dbReference type="Proteomes" id="UP000000763">
    <property type="component" value="Chromosome 10"/>
</dbReference>
<evidence type="ECO:0000256" key="3">
    <source>
        <dbReference type="ARBA" id="ARBA00022833"/>
    </source>
</evidence>
<evidence type="ECO:0000256" key="4">
    <source>
        <dbReference type="ARBA" id="ARBA00023015"/>
    </source>
</evidence>
<protein>
    <submittedName>
        <fullName evidence="11">Os10g0406300 protein</fullName>
    </submittedName>
</protein>
<organism evidence="11 12">
    <name type="scientific">Oryza sativa subsp. japonica</name>
    <name type="common">Rice</name>
    <dbReference type="NCBI Taxonomy" id="39947"/>
    <lineage>
        <taxon>Eukaryota</taxon>
        <taxon>Viridiplantae</taxon>
        <taxon>Streptophyta</taxon>
        <taxon>Embryophyta</taxon>
        <taxon>Tracheophyta</taxon>
        <taxon>Spermatophyta</taxon>
        <taxon>Magnoliopsida</taxon>
        <taxon>Liliopsida</taxon>
        <taxon>Poales</taxon>
        <taxon>Poaceae</taxon>
        <taxon>BOP clade</taxon>
        <taxon>Oryzoideae</taxon>
        <taxon>Oryzeae</taxon>
        <taxon>Oryzinae</taxon>
        <taxon>Oryza</taxon>
        <taxon>Oryza sativa</taxon>
    </lineage>
</organism>
<evidence type="ECO:0000256" key="6">
    <source>
        <dbReference type="ARBA" id="ARBA00023163"/>
    </source>
</evidence>
<evidence type="ECO:0000256" key="2">
    <source>
        <dbReference type="ARBA" id="ARBA00022771"/>
    </source>
</evidence>
<dbReference type="Pfam" id="PF02701">
    <property type="entry name" value="Zn_ribbon_Dof"/>
    <property type="match status" value="1"/>
</dbReference>
<dbReference type="GO" id="GO:0003677">
    <property type="term" value="F:DNA binding"/>
    <property type="evidence" value="ECO:0007669"/>
    <property type="project" value="UniProtKB-UniRule"/>
</dbReference>
<evidence type="ECO:0000256" key="1">
    <source>
        <dbReference type="ARBA" id="ARBA00022723"/>
    </source>
</evidence>
<keyword evidence="3" id="KW-0862">Zinc</keyword>
<keyword evidence="2 8" id="KW-0863">Zinc-finger</keyword>
<name>A0A0P0XUZ1_ORYSJ</name>
<dbReference type="InterPro" id="IPR003851">
    <property type="entry name" value="Znf_Dof"/>
</dbReference>
<keyword evidence="1" id="KW-0479">Metal-binding</keyword>
<keyword evidence="4" id="KW-0805">Transcription regulation</keyword>
<evidence type="ECO:0000256" key="5">
    <source>
        <dbReference type="ARBA" id="ARBA00023125"/>
    </source>
</evidence>
<dbReference type="GO" id="GO:0003700">
    <property type="term" value="F:DNA-binding transcription factor activity"/>
    <property type="evidence" value="ECO:0007669"/>
    <property type="project" value="InterPro"/>
</dbReference>
<keyword evidence="6" id="KW-0804">Transcription</keyword>
<feature type="region of interest" description="Disordered" evidence="9">
    <location>
        <begin position="1"/>
        <end position="90"/>
    </location>
</feature>
<dbReference type="KEGG" id="dosa:Os10g0406300"/>
<sequence>MGECRGGGGGGDGLIKLFGKTIPVQPDAKDVQQHSGSSSSSTESDVQETAAVAVADPSPRSEVVDGESPPQPGGEAASHQQQQKEMKLKKPDKILPCPRCSSMDTKFCYFNNYNVNQPRHFCKHCQRYWTAGGAMRNVPVGAGVLGLHDSTSWSLEPPMAGHSPVSGHLIIITTYKCYTFSLLLHTRQASQRGW</sequence>
<feature type="compositionally biased region" description="Low complexity" evidence="9">
    <location>
        <begin position="35"/>
        <end position="44"/>
    </location>
</feature>
<evidence type="ECO:0000313" key="11">
    <source>
        <dbReference type="EMBL" id="BAF26477.2"/>
    </source>
</evidence>
<dbReference type="Gramene" id="Os10t0406300-01">
    <property type="protein sequence ID" value="Os10t0406300-01"/>
    <property type="gene ID" value="Os10g0406300"/>
</dbReference>
<dbReference type="InterPro" id="IPR045174">
    <property type="entry name" value="Dof"/>
</dbReference>
<dbReference type="EMBL" id="AP008216">
    <property type="protein sequence ID" value="BAF26477.2"/>
    <property type="molecule type" value="Genomic_DNA"/>
</dbReference>
<evidence type="ECO:0000259" key="10">
    <source>
        <dbReference type="PROSITE" id="PS50884"/>
    </source>
</evidence>
<dbReference type="PROSITE" id="PS50884">
    <property type="entry name" value="ZF_DOF_2"/>
    <property type="match status" value="1"/>
</dbReference>
<dbReference type="GO" id="GO:0005634">
    <property type="term" value="C:nucleus"/>
    <property type="evidence" value="ECO:0007669"/>
    <property type="project" value="UniProtKB-SubCell"/>
</dbReference>
<feature type="compositionally biased region" description="Gly residues" evidence="9">
    <location>
        <begin position="1"/>
        <end position="13"/>
    </location>
</feature>
<feature type="domain" description="Dof-type" evidence="10">
    <location>
        <begin position="95"/>
        <end position="149"/>
    </location>
</feature>
<keyword evidence="7 8" id="KW-0539">Nucleus</keyword>
<reference evidence="11 12" key="1">
    <citation type="journal article" date="2005" name="Nature">
        <title>The map-based sequence of the rice genome.</title>
        <authorList>
            <consortium name="International rice genome sequencing project (IRGSP)"/>
            <person name="Matsumoto T."/>
            <person name="Wu J."/>
            <person name="Kanamori H."/>
            <person name="Katayose Y."/>
            <person name="Fujisawa M."/>
            <person name="Namiki N."/>
            <person name="Mizuno H."/>
            <person name="Yamamoto K."/>
            <person name="Antonio B.A."/>
            <person name="Baba T."/>
            <person name="Sakata K."/>
            <person name="Nagamura Y."/>
            <person name="Aoki H."/>
            <person name="Arikawa K."/>
            <person name="Arita K."/>
            <person name="Bito T."/>
            <person name="Chiden Y."/>
            <person name="Fujitsuka N."/>
            <person name="Fukunaka R."/>
            <person name="Hamada M."/>
            <person name="Harada C."/>
            <person name="Hayashi A."/>
            <person name="Hijishita S."/>
            <person name="Honda M."/>
            <person name="Hosokawa S."/>
            <person name="Ichikawa Y."/>
            <person name="Idonuma A."/>
            <person name="Iijima M."/>
            <person name="Ikeda M."/>
            <person name="Ikeno M."/>
            <person name="Ito K."/>
            <person name="Ito S."/>
            <person name="Ito T."/>
            <person name="Ito Y."/>
            <person name="Ito Y."/>
            <person name="Iwabuchi A."/>
            <person name="Kamiya K."/>
            <person name="Karasawa W."/>
            <person name="Kurita K."/>
            <person name="Katagiri S."/>
            <person name="Kikuta A."/>
            <person name="Kobayashi H."/>
            <person name="Kobayashi N."/>
            <person name="Machita K."/>
            <person name="Maehara T."/>
            <person name="Masukawa M."/>
            <person name="Mizubayashi T."/>
            <person name="Mukai Y."/>
            <person name="Nagasaki H."/>
            <person name="Nagata Y."/>
            <person name="Naito S."/>
            <person name="Nakashima M."/>
            <person name="Nakama Y."/>
            <person name="Nakamichi Y."/>
            <person name="Nakamura M."/>
            <person name="Meguro A."/>
            <person name="Negishi M."/>
            <person name="Ohta I."/>
            <person name="Ohta T."/>
            <person name="Okamoto M."/>
            <person name="Ono N."/>
            <person name="Saji S."/>
            <person name="Sakaguchi M."/>
            <person name="Sakai K."/>
            <person name="Shibata M."/>
            <person name="Shimokawa T."/>
            <person name="Song J."/>
            <person name="Takazaki Y."/>
            <person name="Terasawa K."/>
            <person name="Tsugane M."/>
            <person name="Tsuji K."/>
            <person name="Ueda S."/>
            <person name="Waki K."/>
            <person name="Yamagata H."/>
            <person name="Yamamoto M."/>
            <person name="Yamamoto S."/>
            <person name="Yamane H."/>
            <person name="Yoshiki S."/>
            <person name="Yoshihara R."/>
            <person name="Yukawa K."/>
            <person name="Zhong H."/>
            <person name="Yano M."/>
            <person name="Yuan Q."/>
            <person name="Ouyang S."/>
            <person name="Liu J."/>
            <person name="Jones K.M."/>
            <person name="Gansberger K."/>
            <person name="Moffat K."/>
            <person name="Hill J."/>
            <person name="Bera J."/>
            <person name="Fadrosh D."/>
            <person name="Jin S."/>
            <person name="Johri S."/>
            <person name="Kim M."/>
            <person name="Overton L."/>
            <person name="Reardon M."/>
            <person name="Tsitrin T."/>
            <person name="Vuong H."/>
            <person name="Weaver B."/>
            <person name="Ciecko A."/>
            <person name="Tallon L."/>
            <person name="Jackson J."/>
            <person name="Pai G."/>
            <person name="Aken S.V."/>
            <person name="Utterback T."/>
            <person name="Reidmuller S."/>
            <person name="Feldblyum T."/>
            <person name="Hsiao J."/>
            <person name="Zismann V."/>
            <person name="Iobst S."/>
            <person name="de Vazeille A.R."/>
            <person name="Buell C.R."/>
            <person name="Ying K."/>
            <person name="Li Y."/>
            <person name="Lu T."/>
            <person name="Huang Y."/>
            <person name="Zhao Q."/>
            <person name="Feng Q."/>
            <person name="Zhang L."/>
            <person name="Zhu J."/>
            <person name="Weng Q."/>
            <person name="Mu J."/>
            <person name="Lu Y."/>
            <person name="Fan D."/>
            <person name="Liu Y."/>
            <person name="Guan J."/>
            <person name="Zhang Y."/>
            <person name="Yu S."/>
            <person name="Liu X."/>
            <person name="Zhang Y."/>
            <person name="Hong G."/>
            <person name="Han B."/>
            <person name="Choisne N."/>
            <person name="Demange N."/>
            <person name="Orjeda G."/>
            <person name="Samain S."/>
            <person name="Cattolico L."/>
            <person name="Pelletier E."/>
            <person name="Couloux A."/>
            <person name="Segurens B."/>
            <person name="Wincker P."/>
            <person name="D'Hont A."/>
            <person name="Scarpelli C."/>
            <person name="Weissenbach J."/>
            <person name="Salanoubat M."/>
            <person name="Quetier F."/>
            <person name="Yu Y."/>
            <person name="Kim H.R."/>
            <person name="Rambo T."/>
            <person name="Currie J."/>
            <person name="Collura K."/>
            <person name="Luo M."/>
            <person name="Yang T."/>
            <person name="Ammiraju J.S.S."/>
            <person name="Engler F."/>
            <person name="Soderlund C."/>
            <person name="Wing R.A."/>
            <person name="Palmer L.E."/>
            <person name="de la Bastide M."/>
            <person name="Spiegel L."/>
            <person name="Nascimento L."/>
            <person name="Zutavern T."/>
            <person name="O'Shaughnessy A."/>
            <person name="Dike S."/>
            <person name="Dedhia N."/>
            <person name="Preston R."/>
            <person name="Balija V."/>
            <person name="McCombie W.R."/>
            <person name="Chow T."/>
            <person name="Chen H."/>
            <person name="Chung M."/>
            <person name="Chen C."/>
            <person name="Shaw J."/>
            <person name="Wu H."/>
            <person name="Hsiao K."/>
            <person name="Chao Y."/>
            <person name="Chu M."/>
            <person name="Cheng C."/>
            <person name="Hour A."/>
            <person name="Lee P."/>
            <person name="Lin S."/>
            <person name="Lin Y."/>
            <person name="Liou J."/>
            <person name="Liu S."/>
            <person name="Hsing Y."/>
            <person name="Raghuvanshi S."/>
            <person name="Mohanty A."/>
            <person name="Bharti A.K."/>
            <person name="Gaur A."/>
            <person name="Gupta V."/>
            <person name="Kumar D."/>
            <person name="Ravi V."/>
            <person name="Vij S."/>
            <person name="Kapur A."/>
            <person name="Khurana P."/>
            <person name="Khurana P."/>
            <person name="Khurana J.P."/>
            <person name="Tyagi A.K."/>
            <person name="Gaikwad K."/>
            <person name="Singh A."/>
            <person name="Dalal V."/>
            <person name="Srivastava S."/>
            <person name="Dixit A."/>
            <person name="Pal A.K."/>
            <person name="Ghazi I.A."/>
            <person name="Yadav M."/>
            <person name="Pandit A."/>
            <person name="Bhargava A."/>
            <person name="Sureshbabu K."/>
            <person name="Batra K."/>
            <person name="Sharma T.R."/>
            <person name="Mohapatra T."/>
            <person name="Singh N.K."/>
            <person name="Messing J."/>
            <person name="Nelson A.B."/>
            <person name="Fuks G."/>
            <person name="Kavchok S."/>
            <person name="Keizer G."/>
            <person name="Linton E."/>
            <person name="Llaca V."/>
            <person name="Song R."/>
            <person name="Tanyolac B."/>
            <person name="Young S."/>
            <person name="Ho-Il K."/>
            <person name="Hahn J.H."/>
            <person name="Sangsakoo G."/>
            <person name="Vanavichit A."/>
            <person name="de Mattos Luiz.A.T."/>
            <person name="Zimmer P.D."/>
            <person name="Malone G."/>
            <person name="Dellagostin O."/>
            <person name="de Oliveira A.C."/>
            <person name="Bevan M."/>
            <person name="Bancroft I."/>
            <person name="Minx P."/>
            <person name="Cordum H."/>
            <person name="Wilson R."/>
            <person name="Cheng Z."/>
            <person name="Jin W."/>
            <person name="Jiang J."/>
            <person name="Leong S.A."/>
            <person name="Iwama H."/>
            <person name="Gojobori T."/>
            <person name="Itoh T."/>
            <person name="Niimura Y."/>
            <person name="Fujii Y."/>
            <person name="Habara T."/>
            <person name="Sakai H."/>
            <person name="Sato Y."/>
            <person name="Wilson G."/>
            <person name="Kumar K."/>
            <person name="McCouch S."/>
            <person name="Juretic N."/>
            <person name="Hoen D."/>
            <person name="Wright S."/>
            <person name="Bruskiewich R."/>
            <person name="Bureau T."/>
            <person name="Miyao A."/>
            <person name="Hirochika H."/>
            <person name="Nishikawa T."/>
            <person name="Kadowaki K."/>
            <person name="Sugiura M."/>
            <person name="Burr B."/>
            <person name="Sasaki T."/>
        </authorList>
    </citation>
    <scope>NUCLEOTIDE SEQUENCE [LARGE SCALE GENOMIC DNA]</scope>
    <source>
        <strain evidence="12">cv. Nipponbare</strain>
    </source>
</reference>
<accession>A0A0P0XUZ1</accession>
<evidence type="ECO:0000256" key="9">
    <source>
        <dbReference type="SAM" id="MobiDB-lite"/>
    </source>
</evidence>
<reference evidence="12" key="2">
    <citation type="journal article" date="2008" name="Nucleic Acids Res.">
        <title>The rice annotation project database (RAP-DB): 2008 update.</title>
        <authorList>
            <consortium name="The rice annotation project (RAP)"/>
        </authorList>
    </citation>
    <scope>GENOME REANNOTATION</scope>
    <source>
        <strain evidence="12">cv. Nipponbare</strain>
    </source>
</reference>
<dbReference type="AlphaFoldDB" id="A0A0P0XUZ1"/>
<evidence type="ECO:0000256" key="8">
    <source>
        <dbReference type="PROSITE-ProRule" id="PRU00071"/>
    </source>
</evidence>
<dbReference type="PANTHER" id="PTHR31089:SF74">
    <property type="entry name" value="DOF-TYPE ZINC FINGER DNA-BINDING FAMILY PROTEIN"/>
    <property type="match status" value="1"/>
</dbReference>
<dbReference type="PROSITE" id="PS01361">
    <property type="entry name" value="ZF_DOF_1"/>
    <property type="match status" value="1"/>
</dbReference>
<dbReference type="PANTHER" id="PTHR31089">
    <property type="entry name" value="CYCLIC DOF FACTOR 2"/>
    <property type="match status" value="1"/>
</dbReference>